<dbReference type="EMBL" id="JAUEPS010000089">
    <property type="protein sequence ID" value="KAK0439242.1"/>
    <property type="molecule type" value="Genomic_DNA"/>
</dbReference>
<organism evidence="3 4">
    <name type="scientific">Armillaria tabescens</name>
    <name type="common">Ringless honey mushroom</name>
    <name type="synonym">Agaricus tabescens</name>
    <dbReference type="NCBI Taxonomy" id="1929756"/>
    <lineage>
        <taxon>Eukaryota</taxon>
        <taxon>Fungi</taxon>
        <taxon>Dikarya</taxon>
        <taxon>Basidiomycota</taxon>
        <taxon>Agaricomycotina</taxon>
        <taxon>Agaricomycetes</taxon>
        <taxon>Agaricomycetidae</taxon>
        <taxon>Agaricales</taxon>
        <taxon>Marasmiineae</taxon>
        <taxon>Physalacriaceae</taxon>
        <taxon>Desarmillaria</taxon>
    </lineage>
</organism>
<accession>A0AA39JC00</accession>
<dbReference type="AlphaFoldDB" id="A0AA39JC00"/>
<evidence type="ECO:0000313" key="4">
    <source>
        <dbReference type="Proteomes" id="UP001175211"/>
    </source>
</evidence>
<evidence type="ECO:0008006" key="5">
    <source>
        <dbReference type="Google" id="ProtNLM"/>
    </source>
</evidence>
<protein>
    <recommendedName>
        <fullName evidence="5">Protein kinase domain-containing protein</fullName>
    </recommendedName>
</protein>
<reference evidence="3" key="1">
    <citation type="submission" date="2023-06" db="EMBL/GenBank/DDBJ databases">
        <authorList>
            <consortium name="Lawrence Berkeley National Laboratory"/>
            <person name="Ahrendt S."/>
            <person name="Sahu N."/>
            <person name="Indic B."/>
            <person name="Wong-Bajracharya J."/>
            <person name="Merenyi Z."/>
            <person name="Ke H.-M."/>
            <person name="Monk M."/>
            <person name="Kocsube S."/>
            <person name="Drula E."/>
            <person name="Lipzen A."/>
            <person name="Balint B."/>
            <person name="Henrissat B."/>
            <person name="Andreopoulos B."/>
            <person name="Martin F.M."/>
            <person name="Harder C.B."/>
            <person name="Rigling D."/>
            <person name="Ford K.L."/>
            <person name="Foster G.D."/>
            <person name="Pangilinan J."/>
            <person name="Papanicolaou A."/>
            <person name="Barry K."/>
            <person name="LaButti K."/>
            <person name="Viragh M."/>
            <person name="Koriabine M."/>
            <person name="Yan M."/>
            <person name="Riley R."/>
            <person name="Champramary S."/>
            <person name="Plett K.L."/>
            <person name="Tsai I.J."/>
            <person name="Slot J."/>
            <person name="Sipos G."/>
            <person name="Plett J."/>
            <person name="Nagy L.G."/>
            <person name="Grigoriev I.V."/>
        </authorList>
    </citation>
    <scope>NUCLEOTIDE SEQUENCE</scope>
    <source>
        <strain evidence="3">CCBAS 213</strain>
    </source>
</reference>
<evidence type="ECO:0000256" key="1">
    <source>
        <dbReference type="PROSITE-ProRule" id="PRU10141"/>
    </source>
</evidence>
<gene>
    <name evidence="3" type="ORF">EV420DRAFT_1651082</name>
</gene>
<evidence type="ECO:0000256" key="2">
    <source>
        <dbReference type="SAM" id="MobiDB-lite"/>
    </source>
</evidence>
<dbReference type="Proteomes" id="UP001175211">
    <property type="component" value="Unassembled WGS sequence"/>
</dbReference>
<feature type="region of interest" description="Disordered" evidence="2">
    <location>
        <begin position="25"/>
        <end position="48"/>
    </location>
</feature>
<keyword evidence="4" id="KW-1185">Reference proteome</keyword>
<comment type="caution">
    <text evidence="3">The sequence shown here is derived from an EMBL/GenBank/DDBJ whole genome shotgun (WGS) entry which is preliminary data.</text>
</comment>
<dbReference type="InterPro" id="IPR017441">
    <property type="entry name" value="Protein_kinase_ATP_BS"/>
</dbReference>
<feature type="compositionally biased region" description="Basic and acidic residues" evidence="2">
    <location>
        <begin position="25"/>
        <end position="42"/>
    </location>
</feature>
<dbReference type="SUPFAM" id="SSF56112">
    <property type="entry name" value="Protein kinase-like (PK-like)"/>
    <property type="match status" value="1"/>
</dbReference>
<dbReference type="PROSITE" id="PS00107">
    <property type="entry name" value="PROTEIN_KINASE_ATP"/>
    <property type="match status" value="1"/>
</dbReference>
<feature type="binding site" evidence="1">
    <location>
        <position position="328"/>
    </location>
    <ligand>
        <name>ATP</name>
        <dbReference type="ChEBI" id="CHEBI:30616"/>
    </ligand>
</feature>
<dbReference type="GO" id="GO:0005524">
    <property type="term" value="F:ATP binding"/>
    <property type="evidence" value="ECO:0007669"/>
    <property type="project" value="UniProtKB-UniRule"/>
</dbReference>
<dbReference type="RefSeq" id="XP_060323173.1">
    <property type="nucleotide sequence ID" value="XM_060478518.1"/>
</dbReference>
<evidence type="ECO:0000313" key="3">
    <source>
        <dbReference type="EMBL" id="KAK0439242.1"/>
    </source>
</evidence>
<name>A0AA39JC00_ARMTA</name>
<keyword evidence="1" id="KW-0547">Nucleotide-binding</keyword>
<dbReference type="InterPro" id="IPR011009">
    <property type="entry name" value="Kinase-like_dom_sf"/>
</dbReference>
<keyword evidence="1" id="KW-0067">ATP-binding</keyword>
<proteinExistence type="predicted"/>
<dbReference type="GeneID" id="85362066"/>
<sequence>MFADDLETGFRGMFSKAKFAEAIVKDHNSRQKQKDSEQKDLPKAPSSAIQNVRKRAILRDWPRDPKGPVMKSTPPGKFAGNNQPLWGATVLDFFRTMRMPDCPYLSTISTGSKLCAWMKEIGELEHAKDEIAWAEQEAEPEELFPCDMALILRDDDHRPPFIQKGFDEKFKIEAEFPPQRYVQFQNHLPLHLLPEKLIVHDPDDTLHVHPDNCRPAEERSIPRTYKLHLTQETQDAITKERARLTAAAKDKPREARIYTTASEEIRTGKVKEGPVIEATFAVFPRAPPTPLSTSEAHLYINSHDHLGEGHHSYVYRVAWEIPCSLVMKPSLCETCIQEALFKKLREEEPEAKIDETQPLDMQIEDLMIAIATKHGRQGKMWIEERMRPGEELEIVDGTGEPRKTIITEGGQDSRTCYEGPSRRVLVDVKWTTPGNFCQHEEIRNQAPTTFKVSVGAKLSVQNDGHLEREARNYQKFPEHFFQHWSGYNVIDPLHDPTPALAVVPQFYGYYVPEEGEAKEGEYLSPIMLLEDCGAPVNVDELDLDDRHECASLLFRMHCEGWLHNSFFPRNILMQHGDMTDWPIFRKKEDRRFRLIDFGRSQYFPPGESRRNFGNSRAVEEMECQKMFKIINVLA</sequence>